<comment type="caution">
    <text evidence="2">The sequence shown here is derived from an EMBL/GenBank/DDBJ whole genome shotgun (WGS) entry which is preliminary data.</text>
</comment>
<keyword evidence="3" id="KW-1185">Reference proteome</keyword>
<reference evidence="2" key="1">
    <citation type="submission" date="2023-07" db="EMBL/GenBank/DDBJ databases">
        <title>Sequencing the genomes of 1000 actinobacteria strains.</title>
        <authorList>
            <person name="Klenk H.-P."/>
        </authorList>
    </citation>
    <scope>NUCLEOTIDE SEQUENCE</scope>
    <source>
        <strain evidence="2">DSM 45977</strain>
    </source>
</reference>
<evidence type="ECO:0000256" key="1">
    <source>
        <dbReference type="SAM" id="Phobius"/>
    </source>
</evidence>
<evidence type="ECO:0000313" key="2">
    <source>
        <dbReference type="EMBL" id="MDR7302516.1"/>
    </source>
</evidence>
<dbReference type="AlphaFoldDB" id="A0AAE4CMK5"/>
<gene>
    <name evidence="2" type="ORF">JOF55_002697</name>
</gene>
<keyword evidence="1" id="KW-0472">Membrane</keyword>
<keyword evidence="1" id="KW-1133">Transmembrane helix</keyword>
<sequence length="31" mass="3314">MRDFFGGLTIVLLLPLFVLVVGVIAVVILVS</sequence>
<accession>A0AAE4CMK5</accession>
<proteinExistence type="predicted"/>
<dbReference type="Proteomes" id="UP001180845">
    <property type="component" value="Unassembled WGS sequence"/>
</dbReference>
<feature type="transmembrane region" description="Helical" evidence="1">
    <location>
        <begin position="6"/>
        <end position="30"/>
    </location>
</feature>
<organism evidence="2 3">
    <name type="scientific">Haloactinomyces albus</name>
    <dbReference type="NCBI Taxonomy" id="1352928"/>
    <lineage>
        <taxon>Bacteria</taxon>
        <taxon>Bacillati</taxon>
        <taxon>Actinomycetota</taxon>
        <taxon>Actinomycetes</taxon>
        <taxon>Actinopolysporales</taxon>
        <taxon>Actinopolysporaceae</taxon>
        <taxon>Haloactinomyces</taxon>
    </lineage>
</organism>
<evidence type="ECO:0000313" key="3">
    <source>
        <dbReference type="Proteomes" id="UP001180845"/>
    </source>
</evidence>
<name>A0AAE4CMK5_9ACTN</name>
<protein>
    <submittedName>
        <fullName evidence="2">Uncharacterized protein</fullName>
    </submittedName>
</protein>
<dbReference type="EMBL" id="JAVDXW010000001">
    <property type="protein sequence ID" value="MDR7302516.1"/>
    <property type="molecule type" value="Genomic_DNA"/>
</dbReference>
<keyword evidence="1" id="KW-0812">Transmembrane</keyword>